<evidence type="ECO:0000256" key="1">
    <source>
        <dbReference type="SAM" id="SignalP"/>
    </source>
</evidence>
<dbReference type="Proteomes" id="UP001595445">
    <property type="component" value="Unassembled WGS sequence"/>
</dbReference>
<accession>A0ABV7DR80</accession>
<proteinExistence type="predicted"/>
<keyword evidence="4" id="KW-1185">Reference proteome</keyword>
<gene>
    <name evidence="3" type="ORF">ACFOD6_01080</name>
</gene>
<reference evidence="4" key="1">
    <citation type="journal article" date="2019" name="Int. J. Syst. Evol. Microbiol.">
        <title>The Global Catalogue of Microorganisms (GCM) 10K type strain sequencing project: providing services to taxonomists for standard genome sequencing and annotation.</title>
        <authorList>
            <consortium name="The Broad Institute Genomics Platform"/>
            <consortium name="The Broad Institute Genome Sequencing Center for Infectious Disease"/>
            <person name="Wu L."/>
            <person name="Ma J."/>
        </authorList>
    </citation>
    <scope>NUCLEOTIDE SEQUENCE [LARGE SCALE GENOMIC DNA]</scope>
    <source>
        <strain evidence="4">KCTC 62102</strain>
    </source>
</reference>
<dbReference type="InterPro" id="IPR046709">
    <property type="entry name" value="DUF6782"/>
</dbReference>
<dbReference type="EMBL" id="JBHRSM010000001">
    <property type="protein sequence ID" value="MFC3084629.1"/>
    <property type="molecule type" value="Genomic_DNA"/>
</dbReference>
<feature type="chain" id="PRO_5047184614" evidence="1">
    <location>
        <begin position="23"/>
        <end position="251"/>
    </location>
</feature>
<protein>
    <submittedName>
        <fullName evidence="3">DUF6782 family putative metallopeptidase</fullName>
    </submittedName>
</protein>
<feature type="signal peptide" evidence="1">
    <location>
        <begin position="1"/>
        <end position="22"/>
    </location>
</feature>
<sequence length="251" mass="27369">MNHPGGTALVLACIAAGPAALAGETCAAYPYADAPAELSALAKRLTKTVAPHPLLAKALADQAPDLCLSDTLVEEQAYFEPAANRIVVNSALDQDFQLTILIHEVRHVEQHRNATCPTVAYRLEEYIRARLAFEADAAAIGVYVAWKLRQGGESGPWDKLSAWPTHRDLVSRFAREIAAGAGETAATSATFAQWYEDAERQDIYRFAICSNYLDALDREKVPDGQDRLPADFAVRLCVMPDGRPYDCTLPP</sequence>
<evidence type="ECO:0000313" key="4">
    <source>
        <dbReference type="Proteomes" id="UP001595445"/>
    </source>
</evidence>
<evidence type="ECO:0000259" key="2">
    <source>
        <dbReference type="Pfam" id="PF20573"/>
    </source>
</evidence>
<dbReference type="Pfam" id="PF20573">
    <property type="entry name" value="DUF6782"/>
    <property type="match status" value="1"/>
</dbReference>
<organism evidence="3 4">
    <name type="scientific">Tabrizicola soli</name>
    <dbReference type="NCBI Taxonomy" id="2185115"/>
    <lineage>
        <taxon>Bacteria</taxon>
        <taxon>Pseudomonadati</taxon>
        <taxon>Pseudomonadota</taxon>
        <taxon>Alphaproteobacteria</taxon>
        <taxon>Rhodobacterales</taxon>
        <taxon>Paracoccaceae</taxon>
        <taxon>Tabrizicola</taxon>
    </lineage>
</organism>
<dbReference type="RefSeq" id="WP_197647614.1">
    <property type="nucleotide sequence ID" value="NZ_JAEACP010000034.1"/>
</dbReference>
<name>A0ABV7DR80_9RHOB</name>
<comment type="caution">
    <text evidence="3">The sequence shown here is derived from an EMBL/GenBank/DDBJ whole genome shotgun (WGS) entry which is preliminary data.</text>
</comment>
<feature type="domain" description="DUF6782" evidence="2">
    <location>
        <begin position="22"/>
        <end position="247"/>
    </location>
</feature>
<evidence type="ECO:0000313" key="3">
    <source>
        <dbReference type="EMBL" id="MFC3084629.1"/>
    </source>
</evidence>
<keyword evidence="1" id="KW-0732">Signal</keyword>